<dbReference type="InterPro" id="IPR000994">
    <property type="entry name" value="Pept_M24"/>
</dbReference>
<dbReference type="GO" id="GO:0006281">
    <property type="term" value="P:DNA repair"/>
    <property type="evidence" value="ECO:0007669"/>
    <property type="project" value="UniProtKB-KW"/>
</dbReference>
<evidence type="ECO:0000256" key="2">
    <source>
        <dbReference type="ARBA" id="ARBA00004123"/>
    </source>
</evidence>
<evidence type="ECO:0000313" key="10">
    <source>
        <dbReference type="EMBL" id="KAK3245854.1"/>
    </source>
</evidence>
<dbReference type="SUPFAM" id="SSF55920">
    <property type="entry name" value="Creatinase/aminopeptidase"/>
    <property type="match status" value="1"/>
</dbReference>
<protein>
    <submittedName>
        <fullName evidence="10">Uncharacterized protein</fullName>
    </submittedName>
</protein>
<feature type="domain" description="Peptidase M24" evidence="8">
    <location>
        <begin position="42"/>
        <end position="228"/>
    </location>
</feature>
<evidence type="ECO:0000256" key="5">
    <source>
        <dbReference type="ARBA" id="ARBA00023172"/>
    </source>
</evidence>
<evidence type="ECO:0000256" key="3">
    <source>
        <dbReference type="ARBA" id="ARBA00010015"/>
    </source>
</evidence>
<dbReference type="InterPro" id="IPR036005">
    <property type="entry name" value="Creatinase/aminopeptidase-like"/>
</dbReference>
<dbReference type="Gene3D" id="3.90.230.10">
    <property type="entry name" value="Creatinase/methionine aminopeptidase superfamily"/>
    <property type="match status" value="1"/>
</dbReference>
<evidence type="ECO:0000256" key="6">
    <source>
        <dbReference type="ARBA" id="ARBA00023204"/>
    </source>
</evidence>
<keyword evidence="4" id="KW-0227">DNA damage</keyword>
<dbReference type="Pfam" id="PF02732">
    <property type="entry name" value="ERCC4"/>
    <property type="match status" value="1"/>
</dbReference>
<dbReference type="AlphaFoldDB" id="A0AAE0C155"/>
<comment type="subcellular location">
    <subcellularLocation>
        <location evidence="2">Nucleus</location>
    </subcellularLocation>
</comment>
<keyword evidence="5" id="KW-0233">DNA recombination</keyword>
<reference evidence="10 11" key="1">
    <citation type="journal article" date="2015" name="Genome Biol. Evol.">
        <title>Comparative Genomics of a Bacterivorous Green Alga Reveals Evolutionary Causalities and Consequences of Phago-Mixotrophic Mode of Nutrition.</title>
        <authorList>
            <person name="Burns J.A."/>
            <person name="Paasch A."/>
            <person name="Narechania A."/>
            <person name="Kim E."/>
        </authorList>
    </citation>
    <scope>NUCLEOTIDE SEQUENCE [LARGE SCALE GENOMIC DNA]</scope>
    <source>
        <strain evidence="10 11">PLY_AMNH</strain>
    </source>
</reference>
<dbReference type="GO" id="GO:0006310">
    <property type="term" value="P:DNA recombination"/>
    <property type="evidence" value="ECO:0007669"/>
    <property type="project" value="UniProtKB-KW"/>
</dbReference>
<dbReference type="Gene3D" id="1.10.150.670">
    <property type="entry name" value="Crossover junction endonuclease EME1, DNA-binding domain"/>
    <property type="match status" value="1"/>
</dbReference>
<dbReference type="InterPro" id="IPR006166">
    <property type="entry name" value="ERCC4_domain"/>
</dbReference>
<evidence type="ECO:0000313" key="11">
    <source>
        <dbReference type="Proteomes" id="UP001190700"/>
    </source>
</evidence>
<comment type="cofactor">
    <cofactor evidence="1">
        <name>Mg(2+)</name>
        <dbReference type="ChEBI" id="CHEBI:18420"/>
    </cofactor>
</comment>
<evidence type="ECO:0000259" key="8">
    <source>
        <dbReference type="Pfam" id="PF00557"/>
    </source>
</evidence>
<dbReference type="InterPro" id="IPR011335">
    <property type="entry name" value="Restrct_endonuc-II-like"/>
</dbReference>
<dbReference type="GO" id="GO:0005634">
    <property type="term" value="C:nucleus"/>
    <property type="evidence" value="ECO:0007669"/>
    <property type="project" value="UniProtKB-SubCell"/>
</dbReference>
<keyword evidence="11" id="KW-1185">Reference proteome</keyword>
<feature type="domain" description="ERCC4" evidence="9">
    <location>
        <begin position="240"/>
        <end position="357"/>
    </location>
</feature>
<dbReference type="GO" id="GO:0070006">
    <property type="term" value="F:metalloaminopeptidase activity"/>
    <property type="evidence" value="ECO:0007669"/>
    <property type="project" value="TreeGrafter"/>
</dbReference>
<name>A0AAE0C155_9CHLO</name>
<sequence>MSLFQTKSYADRVKVASTRCRKGKQDAHDVSHVADISDYDGVKAACRICVLCMHAASDAIGTGFAKDGSHVEEVVARVMLKNGAHSGCMCDTADFNACCSVSVNEVAAHAAPTRKTFAPGDVIKVDVVVHIEEHMGDMARTFFFDPPTIDTNIFRLYNVNQKVVLSTILELNSRLSKGPDTLTYVEIGEVLNSFVRMRRTECRDFRWTAVKNLCGHRIGKKMHIRPWICMRDGPATSVDTEPVQYEQACLDVGDFHIVRDGRLLLTLERKTWGDLENARVSGRFDDQLIRALANGCEKDAMHFVILEDARVRSNAELKKERTSNAGLMASSAVNRCILQSGVGVFRTADTRDTAQLLRWIMKKCEAESVLIDNVDGNKYGKRLRDCTNSPYYGGVIHAKKSKNQDSPTACWVNMLTVIRGLSETAARSISDQYGDAGMLFEAARSRQNKLGKGTLVTHASDLLSQVVVNNSKRKVGPAVAKRVAACLFSSTQAAADATTSARK</sequence>
<dbReference type="InterPro" id="IPR042530">
    <property type="entry name" value="EME1/EME2_C"/>
</dbReference>
<proteinExistence type="inferred from homology"/>
<evidence type="ECO:0000256" key="4">
    <source>
        <dbReference type="ARBA" id="ARBA00022763"/>
    </source>
</evidence>
<evidence type="ECO:0000259" key="9">
    <source>
        <dbReference type="Pfam" id="PF02732"/>
    </source>
</evidence>
<dbReference type="GO" id="GO:0004518">
    <property type="term" value="F:nuclease activity"/>
    <property type="evidence" value="ECO:0007669"/>
    <property type="project" value="InterPro"/>
</dbReference>
<comment type="caution">
    <text evidence="10">The sequence shown here is derived from an EMBL/GenBank/DDBJ whole genome shotgun (WGS) entry which is preliminary data.</text>
</comment>
<evidence type="ECO:0000256" key="7">
    <source>
        <dbReference type="ARBA" id="ARBA00023242"/>
    </source>
</evidence>
<gene>
    <name evidence="10" type="ORF">CYMTET_44675</name>
</gene>
<dbReference type="Gene3D" id="3.40.50.10130">
    <property type="match status" value="1"/>
</dbReference>
<dbReference type="EMBL" id="LGRX02030310">
    <property type="protein sequence ID" value="KAK3245854.1"/>
    <property type="molecule type" value="Genomic_DNA"/>
</dbReference>
<dbReference type="SUPFAM" id="SSF52980">
    <property type="entry name" value="Restriction endonuclease-like"/>
    <property type="match status" value="1"/>
</dbReference>
<keyword evidence="6" id="KW-0234">DNA repair</keyword>
<dbReference type="Pfam" id="PF00557">
    <property type="entry name" value="Peptidase_M24"/>
    <property type="match status" value="1"/>
</dbReference>
<dbReference type="GO" id="GO:0003677">
    <property type="term" value="F:DNA binding"/>
    <property type="evidence" value="ECO:0007669"/>
    <property type="project" value="InterPro"/>
</dbReference>
<dbReference type="PANTHER" id="PTHR43330:SF8">
    <property type="entry name" value="METHIONINE AMINOPEPTIDASE 1D, MITOCHONDRIAL"/>
    <property type="match status" value="1"/>
</dbReference>
<comment type="similarity">
    <text evidence="3">Belongs to the XPF family.</text>
</comment>
<evidence type="ECO:0000256" key="1">
    <source>
        <dbReference type="ARBA" id="ARBA00001946"/>
    </source>
</evidence>
<dbReference type="PANTHER" id="PTHR43330">
    <property type="entry name" value="METHIONINE AMINOPEPTIDASE"/>
    <property type="match status" value="1"/>
</dbReference>
<organism evidence="10 11">
    <name type="scientific">Cymbomonas tetramitiformis</name>
    <dbReference type="NCBI Taxonomy" id="36881"/>
    <lineage>
        <taxon>Eukaryota</taxon>
        <taxon>Viridiplantae</taxon>
        <taxon>Chlorophyta</taxon>
        <taxon>Pyramimonadophyceae</taxon>
        <taxon>Pyramimonadales</taxon>
        <taxon>Pyramimonadaceae</taxon>
        <taxon>Cymbomonas</taxon>
    </lineage>
</organism>
<dbReference type="Proteomes" id="UP001190700">
    <property type="component" value="Unassembled WGS sequence"/>
</dbReference>
<accession>A0AAE0C155</accession>
<keyword evidence="7" id="KW-0539">Nucleus</keyword>